<dbReference type="Proteomes" id="UP000230069">
    <property type="component" value="Unassembled WGS sequence"/>
</dbReference>
<dbReference type="Pfam" id="PF03568">
    <property type="entry name" value="Separin_C"/>
    <property type="match status" value="1"/>
</dbReference>
<dbReference type="PANTHER" id="PTHR12792:SF0">
    <property type="entry name" value="SEPARIN"/>
    <property type="match status" value="1"/>
</dbReference>
<dbReference type="FunCoup" id="A0A2G5FCA5">
    <property type="interactions" value="694"/>
</dbReference>
<dbReference type="EMBL" id="KZ305018">
    <property type="protein sequence ID" value="PIA65622.1"/>
    <property type="molecule type" value="Genomic_DNA"/>
</dbReference>
<sequence length="1985" mass="224221">MDSVTDSLLISRLKNSNYRNFRQDFLHYLNPFSNLLSSSSQTLNKQNEIRLLGKQFLPFLNLASKLLPDRLTDLMKRSSQDLDNKNKEDIASELFQVNEFCLECLSLIFASDQLQMVVVNERKVQLLHCYQDWGRYVHAEILGFRILSSLRRPVKKAVMIAEEKFLPDVLVEENENPDFALVLVHIVLCLIKCLYKIQRKDDAAYQRVLSLVHQIRPWFRVLDSKVFEKAQHRFVCSLYQCTLFMLKQDSYLDQNLVCKFCMTTLEYSKSSQKDQFFKRAHAICSDLCSQWNSRSSLIVDILKCVLTFTVCVCKVEVKDTVNECFEIVHYCSDACKLAGSDSCRDVGQNLGEMASSFFEVLVPSNSILRLYAAGLCFMESSFQRTCIESECSLAELLTTTSSVRSWDDHMTDVLHSLASYFHADSNNCCSLKCSLRCTSEHGRVSFLTYLKALAFFCAPFAKLIFNAMESVLTGKISEMLSLKIVCILDACHQLCDTFLHHFTCTSETDNGDSSGFEETLSYAAVTALIISFRTDKNVKRSMQHIDCLVSRWWNRWGLMKFFIASICNIGCCLYNTHQMKQASDVFELCCRLTWTCIGNLEARHHDWSEEAITHIVTQACSRTVTLLLDTLRRCGSSDLSRIVEAALVNWAVVANLYESLDGPIELVRKWVQIDVDAEDNTPILYSLLCKSLRKNKSSITITKRTSGIILEQELLAYEEMEAQNMNLCQTMQLKITEILLRDIYVTEDTHRSKVLIKKGRLHRARGIVNLKSCIDCLSEAISILVSFFPPDLVFIYFVTHSNCFQLILIFLCFYLIACDEEPQPNLKVIINDIRCALKLWLSIDWSVDGHYELVNENVIQLLCCIADLLSVKGHFHFQDDICKLIIVLLKKGRVPPEKCFAMLWADRRLTHALCTKPVDENIITSFAQHIGAGSNSDTVGIWLSHIKKSPALLVGFRQKYSLYDSILSQVGHCLSGSPLGYNVTVDEIEEVASALKPGVSVVNFNFLAGYLYHDLCERLVLSGRMTEALSFAIKALSLRFKLLSAKFICSNGNKPLSIRETDELEVIGSVASEVWPHMHSRKLEECNLSQWNVLQCYLESILQVGSVHEALGNVGNAEFYLTLGKKISSKKRLQIFEVSFASALGEIFCKKQSWDLAGIELKRANKILVDTNSLISCRQCRLILEVTLDKQIADLNKRRSDGTKTSLHKRSSAALVMYRKALNKLKQFEWNLVREQNSRITRSRRNCIGECGEIYEMHEIFWQSISMLFDRKPFSETYLGSHSVLLGLIGKERPGDVFAIERASILYNLSWFCLKNIHFRTTCCGFSCIQLSSLISWLLQAFMLSCEVPLLAQKVSRLLATLFLLSTSGEKPFCLPPFPGKALCESHWAAFFHQVSLGSYFNHQLSCSGRIRVGHGSQFAALTSTSTEMFNLLRFSPGCIADLENLILDFFRLLPATTVICISVFGNDYASLLWNVLPDNVSSPAWVLLSRLNSDYEPTVMLLPSDVIPKDMDHDGYYITFSKGIDSSKKWTCPWGCSVVDDIAPEFKVILEENYLSSSSKQKSQWWARRDKLNDRLEKFLRNIEESWFGPWKCLLVGDPFDSTCLDSAVLKMTSALKCKFEFKANENLLKVILGGSSSVSETVECICQMLLQKGCITRWGIFPNKKCDLSSFACAQVDSLSGMLHQLIVEATQELEAECINRLPIIMVPDSDVQMLPWENLPVLRKAEVYRMPSVGSILVLIKENSHGQKQIARADGTFSSIDPLDAFYFLDPHGNFSCTGYDFKDWLRDKKLEGTTGTLPSVEELVLALETRDLFLYFGHGDATQYIPESEIAKLHDCAATLLMGCSSGSLKILGSYNPRGVVLSYLLAGSPAIVANLWDVTDRDVDKFGKALVGAWLQEREAFPIDCNESKLVEGSETVCCLESSEGSDGCSIRGRRDTLGTRPRIASFMSQAREACKLAYLNGASPVCYGLPTGICIRKCL</sequence>
<evidence type="ECO:0000313" key="7">
    <source>
        <dbReference type="Proteomes" id="UP000230069"/>
    </source>
</evidence>
<dbReference type="GO" id="GO:0005737">
    <property type="term" value="C:cytoplasm"/>
    <property type="evidence" value="ECO:0007669"/>
    <property type="project" value="TreeGrafter"/>
</dbReference>
<dbReference type="InterPro" id="IPR030397">
    <property type="entry name" value="SEPARIN_core_dom"/>
</dbReference>
<dbReference type="PANTHER" id="PTHR12792">
    <property type="entry name" value="EXTRA SPINDLE POLES 1-RELATED"/>
    <property type="match status" value="1"/>
</dbReference>
<evidence type="ECO:0000256" key="3">
    <source>
        <dbReference type="ARBA" id="ARBA00022801"/>
    </source>
</evidence>
<evidence type="ECO:0000256" key="1">
    <source>
        <dbReference type="ARBA" id="ARBA00000451"/>
    </source>
</evidence>
<dbReference type="EC" id="3.4.22.49" evidence="2"/>
<organism evidence="6 7">
    <name type="scientific">Aquilegia coerulea</name>
    <name type="common">Rocky mountain columbine</name>
    <dbReference type="NCBI Taxonomy" id="218851"/>
    <lineage>
        <taxon>Eukaryota</taxon>
        <taxon>Viridiplantae</taxon>
        <taxon>Streptophyta</taxon>
        <taxon>Embryophyta</taxon>
        <taxon>Tracheophyta</taxon>
        <taxon>Spermatophyta</taxon>
        <taxon>Magnoliopsida</taxon>
        <taxon>Ranunculales</taxon>
        <taxon>Ranunculaceae</taxon>
        <taxon>Thalictroideae</taxon>
        <taxon>Aquilegia</taxon>
    </lineage>
</organism>
<protein>
    <recommendedName>
        <fullName evidence="2">separase</fullName>
        <ecNumber evidence="2">3.4.22.49</ecNumber>
    </recommendedName>
</protein>
<dbReference type="PROSITE" id="PS51700">
    <property type="entry name" value="SEPARIN"/>
    <property type="match status" value="1"/>
</dbReference>
<dbReference type="GO" id="GO:0072686">
    <property type="term" value="C:mitotic spindle"/>
    <property type="evidence" value="ECO:0007669"/>
    <property type="project" value="TreeGrafter"/>
</dbReference>
<feature type="domain" description="Peptidase C50" evidence="5">
    <location>
        <begin position="1765"/>
        <end position="1859"/>
    </location>
</feature>
<dbReference type="InterPro" id="IPR005314">
    <property type="entry name" value="Peptidase_C50"/>
</dbReference>
<dbReference type="GO" id="GO:0006508">
    <property type="term" value="P:proteolysis"/>
    <property type="evidence" value="ECO:0007669"/>
    <property type="project" value="InterPro"/>
</dbReference>
<dbReference type="InParanoid" id="A0A2G5FCA5"/>
<evidence type="ECO:0000256" key="4">
    <source>
        <dbReference type="ARBA" id="ARBA00022829"/>
    </source>
</evidence>
<dbReference type="GO" id="GO:0004197">
    <property type="term" value="F:cysteine-type endopeptidase activity"/>
    <property type="evidence" value="ECO:0007669"/>
    <property type="project" value="InterPro"/>
</dbReference>
<dbReference type="STRING" id="218851.A0A2G5FCA5"/>
<proteinExistence type="predicted"/>
<dbReference type="Pfam" id="PF25110">
    <property type="entry name" value="TPR_ESP1"/>
    <property type="match status" value="1"/>
</dbReference>
<evidence type="ECO:0000259" key="5">
    <source>
        <dbReference type="PROSITE" id="PS51700"/>
    </source>
</evidence>
<reference evidence="6 7" key="1">
    <citation type="submission" date="2017-09" db="EMBL/GenBank/DDBJ databases">
        <title>WGS assembly of Aquilegia coerulea Goldsmith.</title>
        <authorList>
            <person name="Hodges S."/>
            <person name="Kramer E."/>
            <person name="Nordborg M."/>
            <person name="Tomkins J."/>
            <person name="Borevitz J."/>
            <person name="Derieg N."/>
            <person name="Yan J."/>
            <person name="Mihaltcheva S."/>
            <person name="Hayes R.D."/>
            <person name="Rokhsar D."/>
        </authorList>
    </citation>
    <scope>NUCLEOTIDE SEQUENCE [LARGE SCALE GENOMIC DNA]</scope>
    <source>
        <strain evidence="7">cv. Goldsmith</strain>
    </source>
</reference>
<keyword evidence="3" id="KW-0378">Hydrolase</keyword>
<evidence type="ECO:0000256" key="2">
    <source>
        <dbReference type="ARBA" id="ARBA00012489"/>
    </source>
</evidence>
<dbReference type="InterPro" id="IPR056932">
    <property type="entry name" value="TPR_ESP1_2nd"/>
</dbReference>
<dbReference type="GO" id="GO:0005634">
    <property type="term" value="C:nucleus"/>
    <property type="evidence" value="ECO:0007669"/>
    <property type="project" value="InterPro"/>
</dbReference>
<keyword evidence="7" id="KW-1185">Reference proteome</keyword>
<dbReference type="Pfam" id="PF25113">
    <property type="entry name" value="TPR_ESP1_2nd"/>
    <property type="match status" value="1"/>
</dbReference>
<comment type="catalytic activity">
    <reaction evidence="1">
        <text>All bonds known to be hydrolyzed by this endopeptidase have arginine in P1 and an acidic residue in P4. P6 is often occupied by an acidic residue or by a hydroxy-amino-acid residue, the phosphorylation of which enhances cleavage.</text>
        <dbReference type="EC" id="3.4.22.49"/>
    </reaction>
</comment>
<dbReference type="GO" id="GO:0051307">
    <property type="term" value="P:meiotic chromosome separation"/>
    <property type="evidence" value="ECO:0007669"/>
    <property type="project" value="TreeGrafter"/>
</dbReference>
<dbReference type="OrthoDB" id="10255632at2759"/>
<dbReference type="InterPro" id="IPR056933">
    <property type="entry name" value="TPR_ESP1"/>
</dbReference>
<keyword evidence="4" id="KW-0159">Chromosome partition</keyword>
<gene>
    <name evidence="6" type="ORF">AQUCO_00100851v1</name>
</gene>
<accession>A0A2G5FCA5</accession>
<evidence type="ECO:0000313" key="6">
    <source>
        <dbReference type="EMBL" id="PIA65622.1"/>
    </source>
</evidence>
<name>A0A2G5FCA5_AQUCA</name>